<dbReference type="Proteomes" id="UP000001070">
    <property type="component" value="Unassembled WGS sequence"/>
</dbReference>
<dbReference type="GO" id="GO:0004709">
    <property type="term" value="F:MAP kinase kinase kinase activity"/>
    <property type="evidence" value="ECO:0007669"/>
    <property type="project" value="TreeGrafter"/>
</dbReference>
<feature type="domain" description="Protein kinase" evidence="9">
    <location>
        <begin position="31"/>
        <end position="294"/>
    </location>
</feature>
<dbReference type="InterPro" id="IPR011009">
    <property type="entry name" value="Kinase-like_dom_sf"/>
</dbReference>
<dbReference type="SMR" id="B4JUC6"/>
<dbReference type="EMBL" id="CH916374">
    <property type="protein sequence ID" value="EDV91096.1"/>
    <property type="molecule type" value="Genomic_DNA"/>
</dbReference>
<dbReference type="GO" id="GO:0005524">
    <property type="term" value="F:ATP binding"/>
    <property type="evidence" value="ECO:0007669"/>
    <property type="project" value="UniProtKB-UniRule"/>
</dbReference>
<dbReference type="GO" id="GO:0019899">
    <property type="term" value="F:enzyme binding"/>
    <property type="evidence" value="ECO:0007669"/>
    <property type="project" value="UniProtKB-ARBA"/>
</dbReference>
<dbReference type="Pfam" id="PF00069">
    <property type="entry name" value="Pkinase"/>
    <property type="match status" value="1"/>
</dbReference>
<dbReference type="InterPro" id="IPR000719">
    <property type="entry name" value="Prot_kinase_dom"/>
</dbReference>
<feature type="binding site" evidence="7">
    <location>
        <position position="58"/>
    </location>
    <ligand>
        <name>ATP</name>
        <dbReference type="ChEBI" id="CHEBI:30616"/>
    </ligand>
</feature>
<evidence type="ECO:0000313" key="10">
    <source>
        <dbReference type="EMBL" id="EDV91096.1"/>
    </source>
</evidence>
<organism evidence="11">
    <name type="scientific">Drosophila grimshawi</name>
    <name type="common">Hawaiian fruit fly</name>
    <name type="synonym">Idiomyia grimshawi</name>
    <dbReference type="NCBI Taxonomy" id="7222"/>
    <lineage>
        <taxon>Eukaryota</taxon>
        <taxon>Metazoa</taxon>
        <taxon>Ecdysozoa</taxon>
        <taxon>Arthropoda</taxon>
        <taxon>Hexapoda</taxon>
        <taxon>Insecta</taxon>
        <taxon>Pterygota</taxon>
        <taxon>Neoptera</taxon>
        <taxon>Endopterygota</taxon>
        <taxon>Diptera</taxon>
        <taxon>Brachycera</taxon>
        <taxon>Muscomorpha</taxon>
        <taxon>Ephydroidea</taxon>
        <taxon>Drosophilidae</taxon>
        <taxon>Drosophila</taxon>
        <taxon>Hawaiian Drosophila</taxon>
    </lineage>
</organism>
<dbReference type="OMA" id="RIFTKST"/>
<dbReference type="GO" id="GO:0006955">
    <property type="term" value="P:immune response"/>
    <property type="evidence" value="ECO:0007669"/>
    <property type="project" value="TreeGrafter"/>
</dbReference>
<proteinExistence type="inferred from homology"/>
<dbReference type="GO" id="GO:0007254">
    <property type="term" value="P:JNK cascade"/>
    <property type="evidence" value="ECO:0007669"/>
    <property type="project" value="TreeGrafter"/>
</dbReference>
<evidence type="ECO:0000256" key="3">
    <source>
        <dbReference type="ARBA" id="ARBA00022679"/>
    </source>
</evidence>
<dbReference type="SMART" id="SM00220">
    <property type="entry name" value="S_TKc"/>
    <property type="match status" value="1"/>
</dbReference>
<evidence type="ECO:0000256" key="8">
    <source>
        <dbReference type="RuleBase" id="RU000304"/>
    </source>
</evidence>
<accession>B4JUC6</accession>
<evidence type="ECO:0000256" key="7">
    <source>
        <dbReference type="PROSITE-ProRule" id="PRU10141"/>
    </source>
</evidence>
<evidence type="ECO:0000259" key="9">
    <source>
        <dbReference type="PROSITE" id="PS50011"/>
    </source>
</evidence>
<keyword evidence="4 7" id="KW-0547">Nucleotide-binding</keyword>
<evidence type="ECO:0000256" key="1">
    <source>
        <dbReference type="ARBA" id="ARBA00006529"/>
    </source>
</evidence>
<dbReference type="PIRSF" id="PIRSF000654">
    <property type="entry name" value="Integrin-linked_kinase"/>
    <property type="match status" value="1"/>
</dbReference>
<dbReference type="PROSITE" id="PS50011">
    <property type="entry name" value="PROTEIN_KINASE_DOM"/>
    <property type="match status" value="1"/>
</dbReference>
<keyword evidence="6 7" id="KW-0067">ATP-binding</keyword>
<evidence type="ECO:0000256" key="4">
    <source>
        <dbReference type="ARBA" id="ARBA00022741"/>
    </source>
</evidence>
<dbReference type="Gene3D" id="1.10.510.10">
    <property type="entry name" value="Transferase(Phosphotransferase) domain 1"/>
    <property type="match status" value="1"/>
</dbReference>
<dbReference type="InParanoid" id="B4JUC6"/>
<dbReference type="PANTHER" id="PTHR46716">
    <property type="entry name" value="MITOGEN-ACTIVATED PROTEIN KINASE KINASE KINASE 7"/>
    <property type="match status" value="1"/>
</dbReference>
<keyword evidence="3" id="KW-0808">Transferase</keyword>
<evidence type="ECO:0000256" key="6">
    <source>
        <dbReference type="ARBA" id="ARBA00022840"/>
    </source>
</evidence>
<evidence type="ECO:0000256" key="2">
    <source>
        <dbReference type="ARBA" id="ARBA00022527"/>
    </source>
</evidence>
<dbReference type="OrthoDB" id="7861233at2759"/>
<sequence>MNYPECITLDNYLHGEDKFVYTVGRGLNWMIQCAKDIGSGAFGVVKRARWRNRNIALKQCMKINDFTDTKKYLNAINKETKSLVSVDHKHIMKLYGTSSHSDFLYLLLEYAENGSLDDYLYGKNQNRYKMSNGINLMNQLVNGLAYLHEKKPKPIIHRDLKTNNLLLTKDYTQLKIGDFGIAKELATKNTTNKGTVIYQAPEVGSSPAIYTEKCDIYSFGIILWEVISRRKPFDHLDDPNPIACFYKTEMGDRPPLNIELITKCEPLQNLIESCWNHDPEKRPSAKSIQISKTMKNIKKLMRKM</sequence>
<gene>
    <name evidence="10" type="primary">Dgri\GH16081</name>
    <name evidence="10" type="ORF">Dgri_GH16081</name>
</gene>
<protein>
    <submittedName>
        <fullName evidence="10">GH16081</fullName>
    </submittedName>
</protein>
<keyword evidence="5" id="KW-0418">Kinase</keyword>
<dbReference type="PROSITE" id="PS00107">
    <property type="entry name" value="PROTEIN_KINASE_ATP"/>
    <property type="match status" value="1"/>
</dbReference>
<dbReference type="PANTHER" id="PTHR46716:SF1">
    <property type="entry name" value="MITOGEN-ACTIVATED PROTEIN KINASE KINASE KINASE 7"/>
    <property type="match status" value="1"/>
</dbReference>
<dbReference type="GO" id="GO:0043123">
    <property type="term" value="P:positive regulation of canonical NF-kappaB signal transduction"/>
    <property type="evidence" value="ECO:0007669"/>
    <property type="project" value="TreeGrafter"/>
</dbReference>
<dbReference type="AlphaFoldDB" id="B4JUC6"/>
<dbReference type="eggNOG" id="KOG0192">
    <property type="taxonomic scope" value="Eukaryota"/>
</dbReference>
<dbReference type="FunCoup" id="B4JUC6">
    <property type="interactions" value="374"/>
</dbReference>
<reference evidence="10 11" key="1">
    <citation type="journal article" date="2007" name="Nature">
        <title>Evolution of genes and genomes on the Drosophila phylogeny.</title>
        <authorList>
            <consortium name="Drosophila 12 Genomes Consortium"/>
            <person name="Clark A.G."/>
            <person name="Eisen M.B."/>
            <person name="Smith D.R."/>
            <person name="Bergman C.M."/>
            <person name="Oliver B."/>
            <person name="Markow T.A."/>
            <person name="Kaufman T.C."/>
            <person name="Kellis M."/>
            <person name="Gelbart W."/>
            <person name="Iyer V.N."/>
            <person name="Pollard D.A."/>
            <person name="Sackton T.B."/>
            <person name="Larracuente A.M."/>
            <person name="Singh N.D."/>
            <person name="Abad J.P."/>
            <person name="Abt D.N."/>
            <person name="Adryan B."/>
            <person name="Aguade M."/>
            <person name="Akashi H."/>
            <person name="Anderson W.W."/>
            <person name="Aquadro C.F."/>
            <person name="Ardell D.H."/>
            <person name="Arguello R."/>
            <person name="Artieri C.G."/>
            <person name="Barbash D.A."/>
            <person name="Barker D."/>
            <person name="Barsanti P."/>
            <person name="Batterham P."/>
            <person name="Batzoglou S."/>
            <person name="Begun D."/>
            <person name="Bhutkar A."/>
            <person name="Blanco E."/>
            <person name="Bosak S.A."/>
            <person name="Bradley R.K."/>
            <person name="Brand A.D."/>
            <person name="Brent M.R."/>
            <person name="Brooks A.N."/>
            <person name="Brown R.H."/>
            <person name="Butlin R.K."/>
            <person name="Caggese C."/>
            <person name="Calvi B.R."/>
            <person name="Bernardo de Carvalho A."/>
            <person name="Caspi A."/>
            <person name="Castrezana S."/>
            <person name="Celniker S.E."/>
            <person name="Chang J.L."/>
            <person name="Chapple C."/>
            <person name="Chatterji S."/>
            <person name="Chinwalla A."/>
            <person name="Civetta A."/>
            <person name="Clifton S.W."/>
            <person name="Comeron J.M."/>
            <person name="Costello J.C."/>
            <person name="Coyne J.A."/>
            <person name="Daub J."/>
            <person name="David R.G."/>
            <person name="Delcher A.L."/>
            <person name="Delehaunty K."/>
            <person name="Do C.B."/>
            <person name="Ebling H."/>
            <person name="Edwards K."/>
            <person name="Eickbush T."/>
            <person name="Evans J.D."/>
            <person name="Filipski A."/>
            <person name="Findeiss S."/>
            <person name="Freyhult E."/>
            <person name="Fulton L."/>
            <person name="Fulton R."/>
            <person name="Garcia A.C."/>
            <person name="Gardiner A."/>
            <person name="Garfield D.A."/>
            <person name="Garvin B.E."/>
            <person name="Gibson G."/>
            <person name="Gilbert D."/>
            <person name="Gnerre S."/>
            <person name="Godfrey J."/>
            <person name="Good R."/>
            <person name="Gotea V."/>
            <person name="Gravely B."/>
            <person name="Greenberg A.J."/>
            <person name="Griffiths-Jones S."/>
            <person name="Gross S."/>
            <person name="Guigo R."/>
            <person name="Gustafson E.A."/>
            <person name="Haerty W."/>
            <person name="Hahn M.W."/>
            <person name="Halligan D.L."/>
            <person name="Halpern A.L."/>
            <person name="Halter G.M."/>
            <person name="Han M.V."/>
            <person name="Heger A."/>
            <person name="Hillier L."/>
            <person name="Hinrichs A.S."/>
            <person name="Holmes I."/>
            <person name="Hoskins R.A."/>
            <person name="Hubisz M.J."/>
            <person name="Hultmark D."/>
            <person name="Huntley M.A."/>
            <person name="Jaffe D.B."/>
            <person name="Jagadeeshan S."/>
            <person name="Jeck W.R."/>
            <person name="Johnson J."/>
            <person name="Jones C.D."/>
            <person name="Jordan W.C."/>
            <person name="Karpen G.H."/>
            <person name="Kataoka E."/>
            <person name="Keightley P.D."/>
            <person name="Kheradpour P."/>
            <person name="Kirkness E.F."/>
            <person name="Koerich L.B."/>
            <person name="Kristiansen K."/>
            <person name="Kudrna D."/>
            <person name="Kulathinal R.J."/>
            <person name="Kumar S."/>
            <person name="Kwok R."/>
            <person name="Lander E."/>
            <person name="Langley C.H."/>
            <person name="Lapoint R."/>
            <person name="Lazzaro B.P."/>
            <person name="Lee S.J."/>
            <person name="Levesque L."/>
            <person name="Li R."/>
            <person name="Lin C.F."/>
            <person name="Lin M.F."/>
            <person name="Lindblad-Toh K."/>
            <person name="Llopart A."/>
            <person name="Long M."/>
            <person name="Low L."/>
            <person name="Lozovsky E."/>
            <person name="Lu J."/>
            <person name="Luo M."/>
            <person name="Machado C.A."/>
            <person name="Makalowski W."/>
            <person name="Marzo M."/>
            <person name="Matsuda M."/>
            <person name="Matzkin L."/>
            <person name="McAllister B."/>
            <person name="McBride C.S."/>
            <person name="McKernan B."/>
            <person name="McKernan K."/>
            <person name="Mendez-Lago M."/>
            <person name="Minx P."/>
            <person name="Mollenhauer M.U."/>
            <person name="Montooth K."/>
            <person name="Mount S.M."/>
            <person name="Mu X."/>
            <person name="Myers E."/>
            <person name="Negre B."/>
            <person name="Newfeld S."/>
            <person name="Nielsen R."/>
            <person name="Noor M.A."/>
            <person name="O'Grady P."/>
            <person name="Pachter L."/>
            <person name="Papaceit M."/>
            <person name="Parisi M.J."/>
            <person name="Parisi M."/>
            <person name="Parts L."/>
            <person name="Pedersen J.S."/>
            <person name="Pesole G."/>
            <person name="Phillippy A.M."/>
            <person name="Ponting C.P."/>
            <person name="Pop M."/>
            <person name="Porcelli D."/>
            <person name="Powell J.R."/>
            <person name="Prohaska S."/>
            <person name="Pruitt K."/>
            <person name="Puig M."/>
            <person name="Quesneville H."/>
            <person name="Ram K.R."/>
            <person name="Rand D."/>
            <person name="Rasmussen M.D."/>
            <person name="Reed L.K."/>
            <person name="Reenan R."/>
            <person name="Reily A."/>
            <person name="Remington K.A."/>
            <person name="Rieger T.T."/>
            <person name="Ritchie M.G."/>
            <person name="Robin C."/>
            <person name="Rogers Y.H."/>
            <person name="Rohde C."/>
            <person name="Rozas J."/>
            <person name="Rubenfield M.J."/>
            <person name="Ruiz A."/>
            <person name="Russo S."/>
            <person name="Salzberg S.L."/>
            <person name="Sanchez-Gracia A."/>
            <person name="Saranga D.J."/>
            <person name="Sato H."/>
            <person name="Schaeffer S.W."/>
            <person name="Schatz M.C."/>
            <person name="Schlenke T."/>
            <person name="Schwartz R."/>
            <person name="Segarra C."/>
            <person name="Singh R.S."/>
            <person name="Sirot L."/>
            <person name="Sirota M."/>
            <person name="Sisneros N.B."/>
            <person name="Smith C.D."/>
            <person name="Smith T.F."/>
            <person name="Spieth J."/>
            <person name="Stage D.E."/>
            <person name="Stark A."/>
            <person name="Stephan W."/>
            <person name="Strausberg R.L."/>
            <person name="Strempel S."/>
            <person name="Sturgill D."/>
            <person name="Sutton G."/>
            <person name="Sutton G.G."/>
            <person name="Tao W."/>
            <person name="Teichmann S."/>
            <person name="Tobari Y.N."/>
            <person name="Tomimura Y."/>
            <person name="Tsolas J.M."/>
            <person name="Valente V.L."/>
            <person name="Venter E."/>
            <person name="Venter J.C."/>
            <person name="Vicario S."/>
            <person name="Vieira F.G."/>
            <person name="Vilella A.J."/>
            <person name="Villasante A."/>
            <person name="Walenz B."/>
            <person name="Wang J."/>
            <person name="Wasserman M."/>
            <person name="Watts T."/>
            <person name="Wilson D."/>
            <person name="Wilson R.K."/>
            <person name="Wing R.A."/>
            <person name="Wolfner M.F."/>
            <person name="Wong A."/>
            <person name="Wong G.K."/>
            <person name="Wu C.I."/>
            <person name="Wu G."/>
            <person name="Yamamoto D."/>
            <person name="Yang H.P."/>
            <person name="Yang S.P."/>
            <person name="Yorke J.A."/>
            <person name="Yoshida K."/>
            <person name="Zdobnov E."/>
            <person name="Zhang P."/>
            <person name="Zhang Y."/>
            <person name="Zimin A.V."/>
            <person name="Baldwin J."/>
            <person name="Abdouelleil A."/>
            <person name="Abdulkadir J."/>
            <person name="Abebe A."/>
            <person name="Abera B."/>
            <person name="Abreu J."/>
            <person name="Acer S.C."/>
            <person name="Aftuck L."/>
            <person name="Alexander A."/>
            <person name="An P."/>
            <person name="Anderson E."/>
            <person name="Anderson S."/>
            <person name="Arachi H."/>
            <person name="Azer M."/>
            <person name="Bachantsang P."/>
            <person name="Barry A."/>
            <person name="Bayul T."/>
            <person name="Berlin A."/>
            <person name="Bessette D."/>
            <person name="Bloom T."/>
            <person name="Blye J."/>
            <person name="Boguslavskiy L."/>
            <person name="Bonnet C."/>
            <person name="Boukhgalter B."/>
            <person name="Bourzgui I."/>
            <person name="Brown A."/>
            <person name="Cahill P."/>
            <person name="Channer S."/>
            <person name="Cheshatsang Y."/>
            <person name="Chuda L."/>
            <person name="Citroen M."/>
            <person name="Collymore A."/>
            <person name="Cooke P."/>
            <person name="Costello M."/>
            <person name="D'Aco K."/>
            <person name="Daza R."/>
            <person name="De Haan G."/>
            <person name="DeGray S."/>
            <person name="DeMaso C."/>
            <person name="Dhargay N."/>
            <person name="Dooley K."/>
            <person name="Dooley E."/>
            <person name="Doricent M."/>
            <person name="Dorje P."/>
            <person name="Dorjee K."/>
            <person name="Dupes A."/>
            <person name="Elong R."/>
            <person name="Falk J."/>
            <person name="Farina A."/>
            <person name="Faro S."/>
            <person name="Ferguson D."/>
            <person name="Fisher S."/>
            <person name="Foley C.D."/>
            <person name="Franke A."/>
            <person name="Friedrich D."/>
            <person name="Gadbois L."/>
            <person name="Gearin G."/>
            <person name="Gearin C.R."/>
            <person name="Giannoukos G."/>
            <person name="Goode T."/>
            <person name="Graham J."/>
            <person name="Grandbois E."/>
            <person name="Grewal S."/>
            <person name="Gyaltsen K."/>
            <person name="Hafez N."/>
            <person name="Hagos B."/>
            <person name="Hall J."/>
            <person name="Henson C."/>
            <person name="Hollinger A."/>
            <person name="Honan T."/>
            <person name="Huard M.D."/>
            <person name="Hughes L."/>
            <person name="Hurhula B."/>
            <person name="Husby M.E."/>
            <person name="Kamat A."/>
            <person name="Kanga B."/>
            <person name="Kashin S."/>
            <person name="Khazanovich D."/>
            <person name="Kisner P."/>
            <person name="Lance K."/>
            <person name="Lara M."/>
            <person name="Lee W."/>
            <person name="Lennon N."/>
            <person name="Letendre F."/>
            <person name="LeVine R."/>
            <person name="Lipovsky A."/>
            <person name="Liu X."/>
            <person name="Liu J."/>
            <person name="Liu S."/>
            <person name="Lokyitsang T."/>
            <person name="Lokyitsang Y."/>
            <person name="Lubonja R."/>
            <person name="Lui A."/>
            <person name="MacDonald P."/>
            <person name="Magnisalis V."/>
            <person name="Maru K."/>
            <person name="Matthews C."/>
            <person name="McCusker W."/>
            <person name="McDonough S."/>
            <person name="Mehta T."/>
            <person name="Meldrim J."/>
            <person name="Meneus L."/>
            <person name="Mihai O."/>
            <person name="Mihalev A."/>
            <person name="Mihova T."/>
            <person name="Mittelman R."/>
            <person name="Mlenga V."/>
            <person name="Montmayeur A."/>
            <person name="Mulrain L."/>
            <person name="Navidi A."/>
            <person name="Naylor J."/>
            <person name="Negash T."/>
            <person name="Nguyen T."/>
            <person name="Nguyen N."/>
            <person name="Nicol R."/>
            <person name="Norbu C."/>
            <person name="Norbu N."/>
            <person name="Novod N."/>
            <person name="O'Neill B."/>
            <person name="Osman S."/>
            <person name="Markiewicz E."/>
            <person name="Oyono O.L."/>
            <person name="Patti C."/>
            <person name="Phunkhang P."/>
            <person name="Pierre F."/>
            <person name="Priest M."/>
            <person name="Raghuraman S."/>
            <person name="Rege F."/>
            <person name="Reyes R."/>
            <person name="Rise C."/>
            <person name="Rogov P."/>
            <person name="Ross K."/>
            <person name="Ryan E."/>
            <person name="Settipalli S."/>
            <person name="Shea T."/>
            <person name="Sherpa N."/>
            <person name="Shi L."/>
            <person name="Shih D."/>
            <person name="Sparrow T."/>
            <person name="Spaulding J."/>
            <person name="Stalker J."/>
            <person name="Stange-Thomann N."/>
            <person name="Stavropoulos S."/>
            <person name="Stone C."/>
            <person name="Strader C."/>
            <person name="Tesfaye S."/>
            <person name="Thomson T."/>
            <person name="Thoulutsang Y."/>
            <person name="Thoulutsang D."/>
            <person name="Topham K."/>
            <person name="Topping I."/>
            <person name="Tsamla T."/>
            <person name="Vassiliev H."/>
            <person name="Vo A."/>
            <person name="Wangchuk T."/>
            <person name="Wangdi T."/>
            <person name="Weiand M."/>
            <person name="Wilkinson J."/>
            <person name="Wilson A."/>
            <person name="Yadav S."/>
            <person name="Young G."/>
            <person name="Yu Q."/>
            <person name="Zembek L."/>
            <person name="Zhong D."/>
            <person name="Zimmer A."/>
            <person name="Zwirko Z."/>
            <person name="Jaffe D.B."/>
            <person name="Alvarez P."/>
            <person name="Brockman W."/>
            <person name="Butler J."/>
            <person name="Chin C."/>
            <person name="Gnerre S."/>
            <person name="Grabherr M."/>
            <person name="Kleber M."/>
            <person name="Mauceli E."/>
            <person name="MacCallum I."/>
        </authorList>
    </citation>
    <scope>NUCLEOTIDE SEQUENCE [LARGE SCALE GENOMIC DNA]</scope>
    <source>
        <strain evidence="11">Tucson 15287-2541.00</strain>
    </source>
</reference>
<dbReference type="InterPro" id="IPR017441">
    <property type="entry name" value="Protein_kinase_ATP_BS"/>
</dbReference>
<dbReference type="PhylomeDB" id="B4JUC6"/>
<keyword evidence="2 8" id="KW-0723">Serine/threonine-protein kinase</keyword>
<dbReference type="PROSITE" id="PS00108">
    <property type="entry name" value="PROTEIN_KINASE_ST"/>
    <property type="match status" value="1"/>
</dbReference>
<name>B4JUC6_DROGR</name>
<dbReference type="InterPro" id="IPR008271">
    <property type="entry name" value="Ser/Thr_kinase_AS"/>
</dbReference>
<dbReference type="STRING" id="7222.B4JUC6"/>
<evidence type="ECO:0000256" key="5">
    <source>
        <dbReference type="ARBA" id="ARBA00022777"/>
    </source>
</evidence>
<keyword evidence="11" id="KW-1185">Reference proteome</keyword>
<evidence type="ECO:0000313" key="11">
    <source>
        <dbReference type="Proteomes" id="UP000001070"/>
    </source>
</evidence>
<dbReference type="SUPFAM" id="SSF56112">
    <property type="entry name" value="Protein kinase-like (PK-like)"/>
    <property type="match status" value="1"/>
</dbReference>
<dbReference type="HOGENOM" id="CLU_000288_7_35_1"/>
<comment type="similarity">
    <text evidence="1">Belongs to the protein kinase superfamily. STE Ser/Thr protein kinase family. MAP kinase kinase kinase subfamily.</text>
</comment>